<evidence type="ECO:0000313" key="2">
    <source>
        <dbReference type="Proteomes" id="UP001215598"/>
    </source>
</evidence>
<dbReference type="Proteomes" id="UP001215598">
    <property type="component" value="Unassembled WGS sequence"/>
</dbReference>
<keyword evidence="2" id="KW-1185">Reference proteome</keyword>
<accession>A0AAD7JKG5</accession>
<gene>
    <name evidence="1" type="ORF">B0H16DRAFT_1525525</name>
</gene>
<comment type="caution">
    <text evidence="1">The sequence shown here is derived from an EMBL/GenBank/DDBJ whole genome shotgun (WGS) entry which is preliminary data.</text>
</comment>
<evidence type="ECO:0000313" key="1">
    <source>
        <dbReference type="EMBL" id="KAJ7764732.1"/>
    </source>
</evidence>
<protein>
    <submittedName>
        <fullName evidence="1">Uncharacterized protein</fullName>
    </submittedName>
</protein>
<dbReference type="AlphaFoldDB" id="A0AAD7JKG5"/>
<name>A0AAD7JKG5_9AGAR</name>
<reference evidence="1" key="1">
    <citation type="submission" date="2023-03" db="EMBL/GenBank/DDBJ databases">
        <title>Massive genome expansion in bonnet fungi (Mycena s.s.) driven by repeated elements and novel gene families across ecological guilds.</title>
        <authorList>
            <consortium name="Lawrence Berkeley National Laboratory"/>
            <person name="Harder C.B."/>
            <person name="Miyauchi S."/>
            <person name="Viragh M."/>
            <person name="Kuo A."/>
            <person name="Thoen E."/>
            <person name="Andreopoulos B."/>
            <person name="Lu D."/>
            <person name="Skrede I."/>
            <person name="Drula E."/>
            <person name="Henrissat B."/>
            <person name="Morin E."/>
            <person name="Kohler A."/>
            <person name="Barry K."/>
            <person name="LaButti K."/>
            <person name="Morin E."/>
            <person name="Salamov A."/>
            <person name="Lipzen A."/>
            <person name="Mereny Z."/>
            <person name="Hegedus B."/>
            <person name="Baldrian P."/>
            <person name="Stursova M."/>
            <person name="Weitz H."/>
            <person name="Taylor A."/>
            <person name="Grigoriev I.V."/>
            <person name="Nagy L.G."/>
            <person name="Martin F."/>
            <person name="Kauserud H."/>
        </authorList>
    </citation>
    <scope>NUCLEOTIDE SEQUENCE</scope>
    <source>
        <strain evidence="1">CBHHK182m</strain>
    </source>
</reference>
<dbReference type="EMBL" id="JARKIB010000027">
    <property type="protein sequence ID" value="KAJ7764732.1"/>
    <property type="molecule type" value="Genomic_DNA"/>
</dbReference>
<organism evidence="1 2">
    <name type="scientific">Mycena metata</name>
    <dbReference type="NCBI Taxonomy" id="1033252"/>
    <lineage>
        <taxon>Eukaryota</taxon>
        <taxon>Fungi</taxon>
        <taxon>Dikarya</taxon>
        <taxon>Basidiomycota</taxon>
        <taxon>Agaricomycotina</taxon>
        <taxon>Agaricomycetes</taxon>
        <taxon>Agaricomycetidae</taxon>
        <taxon>Agaricales</taxon>
        <taxon>Marasmiineae</taxon>
        <taxon>Mycenaceae</taxon>
        <taxon>Mycena</taxon>
    </lineage>
</organism>
<sequence length="88" mass="10580">MWRFVFLFAGESAVSSARSRRKTPSCVFWILRLLARVSWVRVSSSRCGLEGYPRHTCVRLFQWGRWWFRSKVRTMFFCVSSRYPLPRP</sequence>
<proteinExistence type="predicted"/>